<feature type="region of interest" description="Disordered" evidence="3">
    <location>
        <begin position="177"/>
        <end position="208"/>
    </location>
</feature>
<organism evidence="5 7">
    <name type="scientific">Corynebacterium hadale</name>
    <dbReference type="NCBI Taxonomy" id="2026255"/>
    <lineage>
        <taxon>Bacteria</taxon>
        <taxon>Bacillati</taxon>
        <taxon>Actinomycetota</taxon>
        <taxon>Actinomycetes</taxon>
        <taxon>Mycobacteriales</taxon>
        <taxon>Corynebacteriaceae</taxon>
        <taxon>Corynebacterium</taxon>
    </lineage>
</organism>
<dbReference type="Gene3D" id="1.10.860.10">
    <property type="entry name" value="DNAb Helicase, Chain A"/>
    <property type="match status" value="1"/>
</dbReference>
<reference evidence="5 7" key="2">
    <citation type="submission" date="2017-08" db="EMBL/GenBank/DDBJ databases">
        <authorList>
            <person name="de Groot N.N."/>
        </authorList>
    </citation>
    <scope>NUCLEOTIDE SEQUENCE [LARGE SCALE GENOMIC DNA]</scope>
    <source>
        <strain evidence="5 7">NBT06-6</strain>
    </source>
</reference>
<evidence type="ECO:0000313" key="5">
    <source>
        <dbReference type="EMBL" id="PAJ68375.1"/>
    </source>
</evidence>
<evidence type="ECO:0000313" key="8">
    <source>
        <dbReference type="Proteomes" id="UP000218281"/>
    </source>
</evidence>
<evidence type="ECO:0000313" key="6">
    <source>
        <dbReference type="EMBL" id="PAT05487.1"/>
    </source>
</evidence>
<dbReference type="EMBL" id="NQMQ01000027">
    <property type="protein sequence ID" value="PAJ68375.1"/>
    <property type="molecule type" value="Genomic_DNA"/>
</dbReference>
<evidence type="ECO:0000256" key="3">
    <source>
        <dbReference type="SAM" id="MobiDB-lite"/>
    </source>
</evidence>
<dbReference type="EMBL" id="NSGO01000008">
    <property type="protein sequence ID" value="PAT05487.1"/>
    <property type="molecule type" value="Genomic_DNA"/>
</dbReference>
<protein>
    <submittedName>
        <fullName evidence="6">GcrE</fullName>
    </submittedName>
</protein>
<feature type="domain" description="DNA helicase DnaB-like N-terminal" evidence="4">
    <location>
        <begin position="30"/>
        <end position="103"/>
    </location>
</feature>
<dbReference type="InterPro" id="IPR016136">
    <property type="entry name" value="DNA_helicase_N/primase_C"/>
</dbReference>
<dbReference type="AlphaFoldDB" id="A0A269PAI6"/>
<keyword evidence="2" id="KW-0238">DNA-binding</keyword>
<dbReference type="GO" id="GO:0003677">
    <property type="term" value="F:DNA binding"/>
    <property type="evidence" value="ECO:0007669"/>
    <property type="project" value="UniProtKB-KW"/>
</dbReference>
<evidence type="ECO:0000259" key="4">
    <source>
        <dbReference type="Pfam" id="PF00772"/>
    </source>
</evidence>
<dbReference type="Pfam" id="PF00772">
    <property type="entry name" value="DnaB"/>
    <property type="match status" value="1"/>
</dbReference>
<proteinExistence type="predicted"/>
<feature type="region of interest" description="Disordered" evidence="3">
    <location>
        <begin position="1"/>
        <end position="24"/>
    </location>
</feature>
<evidence type="ECO:0000256" key="1">
    <source>
        <dbReference type="ARBA" id="ARBA00022705"/>
    </source>
</evidence>
<dbReference type="InterPro" id="IPR036185">
    <property type="entry name" value="DNA_heli_DnaB-like_N_sf"/>
</dbReference>
<dbReference type="GO" id="GO:0003678">
    <property type="term" value="F:DNA helicase activity"/>
    <property type="evidence" value="ECO:0007669"/>
    <property type="project" value="InterPro"/>
</dbReference>
<evidence type="ECO:0000313" key="7">
    <source>
        <dbReference type="Proteomes" id="UP000215771"/>
    </source>
</evidence>
<keyword evidence="1" id="KW-0235">DNA replication</keyword>
<evidence type="ECO:0000256" key="2">
    <source>
        <dbReference type="ARBA" id="ARBA00023125"/>
    </source>
</evidence>
<reference evidence="6 8" key="1">
    <citation type="submission" date="2017-08" db="EMBL/GenBank/DDBJ databases">
        <title>Whole genome sequences of 6 clinical strains closest to Corynebacterium imitans.</title>
        <authorList>
            <person name="Bernier A.-M."/>
            <person name="Burdz T."/>
            <person name="Bernard K."/>
        </authorList>
    </citation>
    <scope>NUCLEOTIDE SEQUENCE [LARGE SCALE GENOMIC DNA]</scope>
    <source>
        <strain evidence="6 8">NML93-0607</strain>
    </source>
</reference>
<comment type="caution">
    <text evidence="5">The sequence shown here is derived from an EMBL/GenBank/DDBJ whole genome shotgun (WGS) entry which is preliminary data.</text>
</comment>
<sequence>MADQQRPYAEVETEGHPDLDPDFPPYNPRHDSEALLLSALLWAGQRGDLHTVKEALNVVEAGDFYRPNYAKIFRAIQERAAEDRPTDSATVIATLSAKGAKAGMPTRDTTELMATLLGLQANDLLAAEYARQVLSLSYRRQFRRMVQRLAQIADEAPEDELFAQLVAQGKQQRAAWERFAYRRHPSPGSHASARNSRSRPESGSVKPR</sequence>
<accession>A0A269PAI6</accession>
<dbReference type="GO" id="GO:0006260">
    <property type="term" value="P:DNA replication"/>
    <property type="evidence" value="ECO:0007669"/>
    <property type="project" value="UniProtKB-KW"/>
</dbReference>
<dbReference type="GO" id="GO:0005524">
    <property type="term" value="F:ATP binding"/>
    <property type="evidence" value="ECO:0007669"/>
    <property type="project" value="InterPro"/>
</dbReference>
<dbReference type="Proteomes" id="UP000218281">
    <property type="component" value="Unassembled WGS sequence"/>
</dbReference>
<dbReference type="RefSeq" id="WP_095278859.1">
    <property type="nucleotide sequence ID" value="NZ_CP047655.1"/>
</dbReference>
<keyword evidence="8" id="KW-1185">Reference proteome</keyword>
<dbReference type="Proteomes" id="UP000215771">
    <property type="component" value="Unassembled WGS sequence"/>
</dbReference>
<dbReference type="SUPFAM" id="SSF48024">
    <property type="entry name" value="N-terminal domain of DnaB helicase"/>
    <property type="match status" value="1"/>
</dbReference>
<dbReference type="InterPro" id="IPR007693">
    <property type="entry name" value="DNA_helicase_DnaB-like_N"/>
</dbReference>
<name>A0A269PAI6_9CORY</name>
<gene>
    <name evidence="5" type="ORF">CIG21_10850</name>
    <name evidence="6" type="ORF">CKJ81_08215</name>
</gene>